<name>A0ABQ6NHH3_9BACL</name>
<comment type="caution">
    <text evidence="1">The sequence shown here is derived from an EMBL/GenBank/DDBJ whole genome shotgun (WGS) entry which is preliminary data.</text>
</comment>
<organism evidence="1 2">
    <name type="scientific">Paenibacillus glycanilyticus</name>
    <dbReference type="NCBI Taxonomy" id="126569"/>
    <lineage>
        <taxon>Bacteria</taxon>
        <taxon>Bacillati</taxon>
        <taxon>Bacillota</taxon>
        <taxon>Bacilli</taxon>
        <taxon>Bacillales</taxon>
        <taxon>Paenibacillaceae</taxon>
        <taxon>Paenibacillus</taxon>
    </lineage>
</organism>
<evidence type="ECO:0000313" key="1">
    <source>
        <dbReference type="EMBL" id="GMK43909.1"/>
    </source>
</evidence>
<sequence length="67" mass="7306">MVTAPLPYQPTPLGFFNTNLAGVNDHYEVVVILSATSNVIVNHFGVAEDVPQDDNIVLDRDLILVTL</sequence>
<evidence type="ECO:0000313" key="2">
    <source>
        <dbReference type="Proteomes" id="UP001285921"/>
    </source>
</evidence>
<dbReference type="Proteomes" id="UP001285921">
    <property type="component" value="Unassembled WGS sequence"/>
</dbReference>
<protein>
    <submittedName>
        <fullName evidence="1">Uncharacterized protein</fullName>
    </submittedName>
</protein>
<accession>A0ABQ6NHH3</accession>
<reference evidence="1 2" key="1">
    <citation type="submission" date="2023-05" db="EMBL/GenBank/DDBJ databases">
        <title>Draft genome of Paenibacillus sp. CCS26.</title>
        <authorList>
            <person name="Akita H."/>
            <person name="Shinto Y."/>
            <person name="Kimura Z."/>
        </authorList>
    </citation>
    <scope>NUCLEOTIDE SEQUENCE [LARGE SCALE GENOMIC DNA]</scope>
    <source>
        <strain evidence="1 2">CCS26</strain>
    </source>
</reference>
<gene>
    <name evidence="1" type="ORF">PghCCS26_10360</name>
</gene>
<proteinExistence type="predicted"/>
<dbReference type="EMBL" id="BTCL01000003">
    <property type="protein sequence ID" value="GMK43909.1"/>
    <property type="molecule type" value="Genomic_DNA"/>
</dbReference>
<keyword evidence="2" id="KW-1185">Reference proteome</keyword>